<protein>
    <submittedName>
        <fullName evidence="8">Response regulator transcription factor</fullName>
    </submittedName>
</protein>
<evidence type="ECO:0000256" key="4">
    <source>
        <dbReference type="ARBA" id="ARBA00023163"/>
    </source>
</evidence>
<dbReference type="GO" id="GO:0003677">
    <property type="term" value="F:DNA binding"/>
    <property type="evidence" value="ECO:0007669"/>
    <property type="project" value="UniProtKB-KW"/>
</dbReference>
<keyword evidence="1 5" id="KW-0597">Phosphoprotein</keyword>
<dbReference type="CDD" id="cd06170">
    <property type="entry name" value="LuxR_C_like"/>
    <property type="match status" value="1"/>
</dbReference>
<keyword evidence="9" id="KW-1185">Reference proteome</keyword>
<feature type="domain" description="Response regulatory" evidence="7">
    <location>
        <begin position="5"/>
        <end position="125"/>
    </location>
</feature>
<dbReference type="CDD" id="cd17535">
    <property type="entry name" value="REC_NarL-like"/>
    <property type="match status" value="1"/>
</dbReference>
<dbReference type="SMART" id="SM00448">
    <property type="entry name" value="REC"/>
    <property type="match status" value="1"/>
</dbReference>
<proteinExistence type="predicted"/>
<dbReference type="SMART" id="SM00421">
    <property type="entry name" value="HTH_LUXR"/>
    <property type="match status" value="1"/>
</dbReference>
<dbReference type="PROSITE" id="PS50043">
    <property type="entry name" value="HTH_LUXR_2"/>
    <property type="match status" value="1"/>
</dbReference>
<keyword evidence="4" id="KW-0804">Transcription</keyword>
<sequence length="232" mass="25669">MVELTVVLADDAVLVREALAGLLARNGFHVVGQAGDADELHAAVDEHKPDVVVVDVRMPPEHRLEGMRAAVEIRERHPATGVLVLSQHVESHYLPALLGGDPSGVGYLLKERVASAEAFIDAVREVAQGGCVVDQQVVAQLMRTRRRDDPVDTLSDREREILSLMAQGRSNQAICTQLVLTKKTVESHVRNIFTRLDLLPEPDDNRRVRAVLTYLRPWSEQAYRAGLPEETP</sequence>
<dbReference type="GO" id="GO:0000160">
    <property type="term" value="P:phosphorelay signal transduction system"/>
    <property type="evidence" value="ECO:0007669"/>
    <property type="project" value="InterPro"/>
</dbReference>
<dbReference type="SUPFAM" id="SSF52172">
    <property type="entry name" value="CheY-like"/>
    <property type="match status" value="1"/>
</dbReference>
<evidence type="ECO:0000256" key="5">
    <source>
        <dbReference type="PROSITE-ProRule" id="PRU00169"/>
    </source>
</evidence>
<dbReference type="OrthoDB" id="3213927at2"/>
<name>A0A563ESQ7_9PSEU</name>
<organism evidence="8 9">
    <name type="scientific">Lentzea tibetensis</name>
    <dbReference type="NCBI Taxonomy" id="2591470"/>
    <lineage>
        <taxon>Bacteria</taxon>
        <taxon>Bacillati</taxon>
        <taxon>Actinomycetota</taxon>
        <taxon>Actinomycetes</taxon>
        <taxon>Pseudonocardiales</taxon>
        <taxon>Pseudonocardiaceae</taxon>
        <taxon>Lentzea</taxon>
    </lineage>
</organism>
<evidence type="ECO:0000256" key="3">
    <source>
        <dbReference type="ARBA" id="ARBA00023125"/>
    </source>
</evidence>
<feature type="modified residue" description="4-aspartylphosphate" evidence="5">
    <location>
        <position position="55"/>
    </location>
</feature>
<keyword evidence="3" id="KW-0238">DNA-binding</keyword>
<dbReference type="PRINTS" id="PR00038">
    <property type="entry name" value="HTHLUXR"/>
</dbReference>
<dbReference type="EMBL" id="VOBR01000011">
    <property type="protein sequence ID" value="TWP50765.1"/>
    <property type="molecule type" value="Genomic_DNA"/>
</dbReference>
<evidence type="ECO:0000256" key="2">
    <source>
        <dbReference type="ARBA" id="ARBA00023015"/>
    </source>
</evidence>
<dbReference type="InterPro" id="IPR000792">
    <property type="entry name" value="Tscrpt_reg_LuxR_C"/>
</dbReference>
<dbReference type="AlphaFoldDB" id="A0A563ESQ7"/>
<dbReference type="InterPro" id="IPR039420">
    <property type="entry name" value="WalR-like"/>
</dbReference>
<dbReference type="Proteomes" id="UP000316639">
    <property type="component" value="Unassembled WGS sequence"/>
</dbReference>
<dbReference type="Pfam" id="PF00196">
    <property type="entry name" value="GerE"/>
    <property type="match status" value="1"/>
</dbReference>
<dbReference type="Gene3D" id="3.40.50.2300">
    <property type="match status" value="1"/>
</dbReference>
<reference evidence="8 9" key="1">
    <citation type="submission" date="2019-07" db="EMBL/GenBank/DDBJ databases">
        <title>Lentzea xizangensis sp. nov., isolated from Qinghai-Tibetan Plateau Soils.</title>
        <authorList>
            <person name="Huang J."/>
        </authorList>
    </citation>
    <scope>NUCLEOTIDE SEQUENCE [LARGE SCALE GENOMIC DNA]</scope>
    <source>
        <strain evidence="8 9">FXJ1.1311</strain>
    </source>
</reference>
<dbReference type="SUPFAM" id="SSF46894">
    <property type="entry name" value="C-terminal effector domain of the bipartite response regulators"/>
    <property type="match status" value="1"/>
</dbReference>
<comment type="caution">
    <text evidence="8">The sequence shown here is derived from an EMBL/GenBank/DDBJ whole genome shotgun (WGS) entry which is preliminary data.</text>
</comment>
<dbReference type="PANTHER" id="PTHR43214:SF24">
    <property type="entry name" value="TRANSCRIPTIONAL REGULATORY PROTEIN NARL-RELATED"/>
    <property type="match status" value="1"/>
</dbReference>
<dbReference type="RefSeq" id="WP_146353485.1">
    <property type="nucleotide sequence ID" value="NZ_VOBR01000011.1"/>
</dbReference>
<evidence type="ECO:0000259" key="6">
    <source>
        <dbReference type="PROSITE" id="PS50043"/>
    </source>
</evidence>
<dbReference type="PANTHER" id="PTHR43214">
    <property type="entry name" value="TWO-COMPONENT RESPONSE REGULATOR"/>
    <property type="match status" value="1"/>
</dbReference>
<dbReference type="GO" id="GO:0006355">
    <property type="term" value="P:regulation of DNA-templated transcription"/>
    <property type="evidence" value="ECO:0007669"/>
    <property type="project" value="InterPro"/>
</dbReference>
<evidence type="ECO:0000313" key="8">
    <source>
        <dbReference type="EMBL" id="TWP50765.1"/>
    </source>
</evidence>
<accession>A0A563ESQ7</accession>
<dbReference type="InterPro" id="IPR001789">
    <property type="entry name" value="Sig_transdc_resp-reg_receiver"/>
</dbReference>
<evidence type="ECO:0000313" key="9">
    <source>
        <dbReference type="Proteomes" id="UP000316639"/>
    </source>
</evidence>
<evidence type="ECO:0000256" key="1">
    <source>
        <dbReference type="ARBA" id="ARBA00022553"/>
    </source>
</evidence>
<dbReference type="InterPro" id="IPR058245">
    <property type="entry name" value="NreC/VraR/RcsB-like_REC"/>
</dbReference>
<evidence type="ECO:0000259" key="7">
    <source>
        <dbReference type="PROSITE" id="PS50110"/>
    </source>
</evidence>
<dbReference type="InterPro" id="IPR011006">
    <property type="entry name" value="CheY-like_superfamily"/>
</dbReference>
<keyword evidence="2" id="KW-0805">Transcription regulation</keyword>
<dbReference type="PROSITE" id="PS50110">
    <property type="entry name" value="RESPONSE_REGULATORY"/>
    <property type="match status" value="1"/>
</dbReference>
<dbReference type="Pfam" id="PF00072">
    <property type="entry name" value="Response_reg"/>
    <property type="match status" value="1"/>
</dbReference>
<gene>
    <name evidence="8" type="ORF">FKR81_19370</name>
</gene>
<feature type="domain" description="HTH luxR-type" evidence="6">
    <location>
        <begin position="147"/>
        <end position="218"/>
    </location>
</feature>
<dbReference type="InterPro" id="IPR016032">
    <property type="entry name" value="Sig_transdc_resp-reg_C-effctor"/>
</dbReference>